<proteinExistence type="predicted"/>
<dbReference type="GO" id="GO:0005634">
    <property type="term" value="C:nucleus"/>
    <property type="evidence" value="ECO:0007669"/>
    <property type="project" value="TreeGrafter"/>
</dbReference>
<keyword evidence="1 3" id="KW-0489">Methyltransferase</keyword>
<evidence type="ECO:0000256" key="2">
    <source>
        <dbReference type="ARBA" id="ARBA00022679"/>
    </source>
</evidence>
<dbReference type="Gene3D" id="3.40.50.150">
    <property type="entry name" value="Vaccinia Virus protein VP39"/>
    <property type="match status" value="1"/>
</dbReference>
<dbReference type="RefSeq" id="XP_067925570.1">
    <property type="nucleotide sequence ID" value="XM_068062442.1"/>
</dbReference>
<dbReference type="EMBL" id="MIGC01000938">
    <property type="protein sequence ID" value="PHJ23896.1"/>
    <property type="molecule type" value="Genomic_DNA"/>
</dbReference>
<organism evidence="3 4">
    <name type="scientific">Cystoisospora suis</name>
    <dbReference type="NCBI Taxonomy" id="483139"/>
    <lineage>
        <taxon>Eukaryota</taxon>
        <taxon>Sar</taxon>
        <taxon>Alveolata</taxon>
        <taxon>Apicomplexa</taxon>
        <taxon>Conoidasida</taxon>
        <taxon>Coccidia</taxon>
        <taxon>Eucoccidiorida</taxon>
        <taxon>Eimeriorina</taxon>
        <taxon>Sarcocystidae</taxon>
        <taxon>Cystoisospora</taxon>
    </lineage>
</organism>
<dbReference type="AlphaFoldDB" id="A0A2C6LA49"/>
<keyword evidence="4" id="KW-1185">Reference proteome</keyword>
<dbReference type="Pfam" id="PF05971">
    <property type="entry name" value="Methyltransf_10"/>
    <property type="match status" value="2"/>
</dbReference>
<sequence>MCFSMCPAQATAVTLSSDGRAAGEVTLTAKEEECPRRRGSFLGSKLALKRTYQGTRVEGNSFTINRAEGSVTAGDLISNYTDSLRRSESDQVSSRTKRFKGTQRHVCNNERMHPRSRHLGAYLDYKRLGEKYEYLKPFLTQNRHGGNHLDLRDQLALYSLSKALLMECYGLEFDLPLAEEKFLVPCVPSRANYVHHAADLLVDVELEATLYLELHRPARDVDRVNALVKETAPLRGEGVRILDIGVGANCIYPLLGATEYGWSFVGTDVSERSLAVAQRNVDSNGLGSRISLRHQPNSQCYFEGAVEAGDLFALCMCNPPFHESAAQINVCPVRSLEAQDHELMCEGGELQFIKGMIAESRRRCAQFMWFSSLVARAATIRELKKVMRSELREFRENKKQESLLDKFWMDVVGNRGSGVASDISAPGENTEGDSCPTVNVSEFRCKELYQGKQTRWVMCWTFWTKRQRKVFREFILGARAC</sequence>
<dbReference type="PANTHER" id="PTHR13393:SF0">
    <property type="entry name" value="RNA N6-ADENOSINE-METHYLTRANSFERASE METTL16"/>
    <property type="match status" value="1"/>
</dbReference>
<dbReference type="Proteomes" id="UP000221165">
    <property type="component" value="Unassembled WGS sequence"/>
</dbReference>
<evidence type="ECO:0000256" key="1">
    <source>
        <dbReference type="ARBA" id="ARBA00022603"/>
    </source>
</evidence>
<accession>A0A2C6LA49</accession>
<reference evidence="3 4" key="1">
    <citation type="journal article" date="2017" name="Int. J. Parasitol.">
        <title>The genome of the protozoan parasite Cystoisospora suis and a reverse vaccinology approach to identify vaccine candidates.</title>
        <authorList>
            <person name="Palmieri N."/>
            <person name="Shrestha A."/>
            <person name="Ruttkowski B."/>
            <person name="Beck T."/>
            <person name="Vogl C."/>
            <person name="Tomley F."/>
            <person name="Blake D.P."/>
            <person name="Joachim A."/>
        </authorList>
    </citation>
    <scope>NUCLEOTIDE SEQUENCE [LARGE SCALE GENOMIC DNA]</scope>
    <source>
        <strain evidence="3 4">Wien I</strain>
    </source>
</reference>
<dbReference type="InterPro" id="IPR029063">
    <property type="entry name" value="SAM-dependent_MTases_sf"/>
</dbReference>
<dbReference type="VEuPathDB" id="ToxoDB:CSUI_002240"/>
<name>A0A2C6LA49_9APIC</name>
<evidence type="ECO:0000313" key="3">
    <source>
        <dbReference type="EMBL" id="PHJ23896.1"/>
    </source>
</evidence>
<dbReference type="PANTHER" id="PTHR13393">
    <property type="entry name" value="SAM-DEPENDENT METHYLTRANSFERASE"/>
    <property type="match status" value="1"/>
</dbReference>
<dbReference type="GO" id="GO:0008168">
    <property type="term" value="F:methyltransferase activity"/>
    <property type="evidence" value="ECO:0007669"/>
    <property type="project" value="UniProtKB-KW"/>
</dbReference>
<keyword evidence="2 3" id="KW-0808">Transferase</keyword>
<protein>
    <submittedName>
        <fullName evidence="3">23s rrna methyltransferase</fullName>
    </submittedName>
</protein>
<dbReference type="OrthoDB" id="329084at2759"/>
<dbReference type="GeneID" id="94425653"/>
<dbReference type="SUPFAM" id="SSF53335">
    <property type="entry name" value="S-adenosyl-L-methionine-dependent methyltransferases"/>
    <property type="match status" value="1"/>
</dbReference>
<gene>
    <name evidence="3" type="ORF">CSUI_002240</name>
</gene>
<dbReference type="GO" id="GO:0070475">
    <property type="term" value="P:rRNA base methylation"/>
    <property type="evidence" value="ECO:0007669"/>
    <property type="project" value="TreeGrafter"/>
</dbReference>
<evidence type="ECO:0000313" key="4">
    <source>
        <dbReference type="Proteomes" id="UP000221165"/>
    </source>
</evidence>
<comment type="caution">
    <text evidence="3">The sequence shown here is derived from an EMBL/GenBank/DDBJ whole genome shotgun (WGS) entry which is preliminary data.</text>
</comment>
<dbReference type="InterPro" id="IPR010286">
    <property type="entry name" value="METTL16/RlmF"/>
</dbReference>